<accession>A0A1I3W586</accession>
<comment type="pathway">
    <text evidence="9">Cofactor biosynthesis; adenosylcobalamin biosynthesis; cob(II)yrinate a,c-diamide from precorrin-2 (aerobic route): step 9/10.</text>
</comment>
<evidence type="ECO:0000313" key="13">
    <source>
        <dbReference type="Proteomes" id="UP000199598"/>
    </source>
</evidence>
<dbReference type="SUPFAM" id="SSF52317">
    <property type="entry name" value="Class I glutamine amidotransferase-like"/>
    <property type="match status" value="1"/>
</dbReference>
<dbReference type="InterPro" id="IPR029062">
    <property type="entry name" value="Class_I_gatase-like"/>
</dbReference>
<evidence type="ECO:0000256" key="2">
    <source>
        <dbReference type="ARBA" id="ARBA00006205"/>
    </source>
</evidence>
<dbReference type="HAMAP" id="MF_00027">
    <property type="entry name" value="CobB_CbiA"/>
    <property type="match status" value="1"/>
</dbReference>
<dbReference type="EC" id="6.3.5.9" evidence="9"/>
<evidence type="ECO:0000256" key="4">
    <source>
        <dbReference type="ARBA" id="ARBA00022598"/>
    </source>
</evidence>
<comment type="similarity">
    <text evidence="9">Belongs to the CobB/CbiA family.</text>
</comment>
<feature type="domain" description="CobQ/CobB/MinD/ParA nucleotide binding" evidence="10">
    <location>
        <begin position="8"/>
        <end position="190"/>
    </location>
</feature>
<protein>
    <recommendedName>
        <fullName evidence="9">Hydrogenobyrinate a,c-diamide synthase</fullName>
        <ecNumber evidence="9">6.3.5.9</ecNumber>
    </recommendedName>
    <alternativeName>
        <fullName evidence="9">Hydrogenobyrinic acid a,c-diamide synthase</fullName>
    </alternativeName>
</protein>
<dbReference type="InterPro" id="IPR011698">
    <property type="entry name" value="GATase_3"/>
</dbReference>
<feature type="domain" description="CobB/CobQ-like glutamine amidotransferase" evidence="11">
    <location>
        <begin position="251"/>
        <end position="444"/>
    </location>
</feature>
<dbReference type="RefSeq" id="WP_093516835.1">
    <property type="nucleotide sequence ID" value="NZ_FOSK01000001.1"/>
</dbReference>
<dbReference type="PANTHER" id="PTHR43873:SF1">
    <property type="entry name" value="COBYRINATE A,C-DIAMIDE SYNTHASE"/>
    <property type="match status" value="1"/>
</dbReference>
<evidence type="ECO:0000256" key="3">
    <source>
        <dbReference type="ARBA" id="ARBA00022573"/>
    </source>
</evidence>
<dbReference type="Pfam" id="PF07685">
    <property type="entry name" value="GATase_3"/>
    <property type="match status" value="1"/>
</dbReference>
<keyword evidence="7 9" id="KW-0460">Magnesium</keyword>
<dbReference type="NCBIfam" id="TIGR00379">
    <property type="entry name" value="cobB"/>
    <property type="match status" value="1"/>
</dbReference>
<proteinExistence type="inferred from homology"/>
<dbReference type="PROSITE" id="PS51274">
    <property type="entry name" value="GATASE_COBBQ"/>
    <property type="match status" value="1"/>
</dbReference>
<keyword evidence="3 9" id="KW-0169">Cobalamin biosynthesis</keyword>
<comment type="catalytic activity">
    <reaction evidence="9">
        <text>hydrogenobyrinate + 2 L-glutamine + 2 ATP + 2 H2O = hydrogenobyrinate a,c-diamide + 2 L-glutamate + 2 ADP + 2 phosphate + 2 H(+)</text>
        <dbReference type="Rhea" id="RHEA:12544"/>
        <dbReference type="ChEBI" id="CHEBI:15377"/>
        <dbReference type="ChEBI" id="CHEBI:15378"/>
        <dbReference type="ChEBI" id="CHEBI:29985"/>
        <dbReference type="ChEBI" id="CHEBI:30616"/>
        <dbReference type="ChEBI" id="CHEBI:43474"/>
        <dbReference type="ChEBI" id="CHEBI:58359"/>
        <dbReference type="ChEBI" id="CHEBI:77873"/>
        <dbReference type="ChEBI" id="CHEBI:77874"/>
        <dbReference type="ChEBI" id="CHEBI:456216"/>
        <dbReference type="EC" id="6.3.5.9"/>
    </reaction>
</comment>
<dbReference type="PANTHER" id="PTHR43873">
    <property type="entry name" value="COBYRINATE A,C-DIAMIDE SYNTHASE"/>
    <property type="match status" value="1"/>
</dbReference>
<dbReference type="EMBL" id="FOSK01000001">
    <property type="protein sequence ID" value="SFK01817.1"/>
    <property type="molecule type" value="Genomic_DNA"/>
</dbReference>
<evidence type="ECO:0000256" key="9">
    <source>
        <dbReference type="HAMAP-Rule" id="MF_00027"/>
    </source>
</evidence>
<dbReference type="SUPFAM" id="SSF52540">
    <property type="entry name" value="P-loop containing nucleoside triphosphate hydrolases"/>
    <property type="match status" value="1"/>
</dbReference>
<feature type="active site" description="Nucleophile" evidence="9">
    <location>
        <position position="333"/>
    </location>
</feature>
<keyword evidence="4 9" id="KW-0436">Ligase</keyword>
<feature type="site" description="Increases nucleophilicity of active site Cys" evidence="9">
    <location>
        <position position="438"/>
    </location>
</feature>
<evidence type="ECO:0000256" key="7">
    <source>
        <dbReference type="ARBA" id="ARBA00022842"/>
    </source>
</evidence>
<dbReference type="InterPro" id="IPR004484">
    <property type="entry name" value="CbiA/CobB_synth"/>
</dbReference>
<dbReference type="Proteomes" id="UP000199598">
    <property type="component" value="Unassembled WGS sequence"/>
</dbReference>
<keyword evidence="5 9" id="KW-0547">Nucleotide-binding</keyword>
<evidence type="ECO:0000259" key="11">
    <source>
        <dbReference type="Pfam" id="PF07685"/>
    </source>
</evidence>
<keyword evidence="13" id="KW-1185">Reference proteome</keyword>
<comment type="similarity">
    <text evidence="2">Belongs to the CobB/CobQ family. CobQ subfamily.</text>
</comment>
<evidence type="ECO:0000259" key="10">
    <source>
        <dbReference type="Pfam" id="PF01656"/>
    </source>
</evidence>
<dbReference type="Pfam" id="PF01656">
    <property type="entry name" value="CbiA"/>
    <property type="match status" value="1"/>
</dbReference>
<dbReference type="Gene3D" id="3.40.50.880">
    <property type="match status" value="1"/>
</dbReference>
<comment type="domain">
    <text evidence="9">Comprises of two domains. The C-terminal domain contains the binding site for glutamine and catalyzes the hydrolysis of this substrate to glutamate and ammonia. The N-terminal domain is anticipated to bind ATP and hydrogenobyrinate and catalyzes the ultimate synthesis of the diamide product. The ammonia produced via the glutaminase domain is probably translocated to the adjacent domain via a molecular tunnel, where it reacts with an activated intermediate.</text>
</comment>
<comment type="cofactor">
    <cofactor evidence="1 9">
        <name>Mg(2+)</name>
        <dbReference type="ChEBI" id="CHEBI:18420"/>
    </cofactor>
</comment>
<dbReference type="InterPro" id="IPR002586">
    <property type="entry name" value="CobQ/CobB/MinD/ParA_Nub-bd_dom"/>
</dbReference>
<dbReference type="InterPro" id="IPR027417">
    <property type="entry name" value="P-loop_NTPase"/>
</dbReference>
<name>A0A1I3W586_9HYPH</name>
<comment type="function">
    <text evidence="9">Catalyzes the ATP-dependent amidation of the two carboxylate groups at positions a and c of hydrogenobyrinate, using either L-glutamine or ammonia as the nitrogen source.</text>
</comment>
<sequence length="452" mass="48482">MTIAKGFVIAAPSSGSGKTTITLALLRALRDTGLRIASGKSGPDYIDPAFHSAASGRPCLNYDAWAMSLAQLSLNATEQEKHSDVVVVEGAMGLFDGAADGSGSVAELAVHLGLPVILVVDCKSQAQSVAALVHGFLTYHPHCHIKGVILNRVGSPRHERILRRALEPLNVIVLGAFYRSKKLELPERHLGLVQASEREDLEEFLNAAGEVATESVDVPALMRLAKVLAIPARENKELTGISHLPPLGQHIAIAKDIAFAFNYEHLLSDWQKQGVTLSFFSPLANEGPLADADAIFLSGGYPELHAEQLSQAETFKRGLKSAAAAGKLIYGECGGYMVLGEALTDKSGQSHELLGLLPIETSFAKRKLHLGYRKLKVTDAAKSAGFPWLNPLGAHEFHYSTLTVKSEAPSLFDAQDAEHHDLAPMGHINGSVMGSFAHVVAERSEEWWSASS</sequence>
<evidence type="ECO:0000256" key="6">
    <source>
        <dbReference type="ARBA" id="ARBA00022840"/>
    </source>
</evidence>
<dbReference type="NCBIfam" id="NF002204">
    <property type="entry name" value="PRK01077.1"/>
    <property type="match status" value="1"/>
</dbReference>
<comment type="miscellaneous">
    <text evidence="9">The a and c carboxylates of hydrogenobyrinate are activated for nucleophilic attack via formation of a phosphorylated intermediate by ATP. CobB catalyzes first the amidation of the c-carboxylate, and then that of the a-carboxylate.</text>
</comment>
<comment type="caution">
    <text evidence="12">The sequence shown here is derived from an EMBL/GenBank/DDBJ whole genome shotgun (WGS) entry which is preliminary data.</text>
</comment>
<evidence type="ECO:0000256" key="1">
    <source>
        <dbReference type="ARBA" id="ARBA00001946"/>
    </source>
</evidence>
<dbReference type="CDD" id="cd05388">
    <property type="entry name" value="CobB_N"/>
    <property type="match status" value="1"/>
</dbReference>
<organism evidence="12 13">
    <name type="scientific">Pseudovibrio ascidiaceicola</name>
    <dbReference type="NCBI Taxonomy" id="285279"/>
    <lineage>
        <taxon>Bacteria</taxon>
        <taxon>Pseudomonadati</taxon>
        <taxon>Pseudomonadota</taxon>
        <taxon>Alphaproteobacteria</taxon>
        <taxon>Hyphomicrobiales</taxon>
        <taxon>Stappiaceae</taxon>
        <taxon>Pseudovibrio</taxon>
    </lineage>
</organism>
<keyword evidence="6 9" id="KW-0067">ATP-binding</keyword>
<evidence type="ECO:0000313" key="12">
    <source>
        <dbReference type="EMBL" id="SFK01817.1"/>
    </source>
</evidence>
<dbReference type="Gene3D" id="3.40.50.300">
    <property type="entry name" value="P-loop containing nucleotide triphosphate hydrolases"/>
    <property type="match status" value="1"/>
</dbReference>
<keyword evidence="8 9" id="KW-0315">Glutamine amidotransferase</keyword>
<gene>
    <name evidence="9" type="primary">cobB</name>
    <name evidence="12" type="ORF">SAMN04488518_101787</name>
</gene>
<evidence type="ECO:0000256" key="8">
    <source>
        <dbReference type="ARBA" id="ARBA00022962"/>
    </source>
</evidence>
<reference evidence="12 13" key="1">
    <citation type="submission" date="2016-10" db="EMBL/GenBank/DDBJ databases">
        <authorList>
            <person name="Varghese N."/>
            <person name="Submissions S."/>
        </authorList>
    </citation>
    <scope>NUCLEOTIDE SEQUENCE [LARGE SCALE GENOMIC DNA]</scope>
    <source>
        <strain evidence="12 13">DSM 16392</strain>
    </source>
</reference>
<evidence type="ECO:0000256" key="5">
    <source>
        <dbReference type="ARBA" id="ARBA00022741"/>
    </source>
</evidence>